<feature type="region of interest" description="Disordered" evidence="2">
    <location>
        <begin position="46"/>
        <end position="124"/>
    </location>
</feature>
<feature type="coiled-coil region" evidence="1">
    <location>
        <begin position="160"/>
        <end position="194"/>
    </location>
</feature>
<proteinExistence type="predicted"/>
<dbReference type="EnsemblProtists" id="Phyra75415">
    <property type="protein sequence ID" value="Phyra75415"/>
    <property type="gene ID" value="Phyra75415"/>
</dbReference>
<dbReference type="Proteomes" id="UP000005238">
    <property type="component" value="Unassembled WGS sequence"/>
</dbReference>
<keyword evidence="4" id="KW-1185">Reference proteome</keyword>
<dbReference type="OMA" id="GSMHFEW"/>
<evidence type="ECO:0000256" key="2">
    <source>
        <dbReference type="SAM" id="MobiDB-lite"/>
    </source>
</evidence>
<name>H3GHJ8_PHYRM</name>
<dbReference type="InParanoid" id="H3GHJ8"/>
<reference evidence="4" key="1">
    <citation type="journal article" date="2006" name="Science">
        <title>Phytophthora genome sequences uncover evolutionary origins and mechanisms of pathogenesis.</title>
        <authorList>
            <person name="Tyler B.M."/>
            <person name="Tripathy S."/>
            <person name="Zhang X."/>
            <person name="Dehal P."/>
            <person name="Jiang R.H."/>
            <person name="Aerts A."/>
            <person name="Arredondo F.D."/>
            <person name="Baxter L."/>
            <person name="Bensasson D."/>
            <person name="Beynon J.L."/>
            <person name="Chapman J."/>
            <person name="Damasceno C.M."/>
            <person name="Dorrance A.E."/>
            <person name="Dou D."/>
            <person name="Dickerman A.W."/>
            <person name="Dubchak I.L."/>
            <person name="Garbelotto M."/>
            <person name="Gijzen M."/>
            <person name="Gordon S.G."/>
            <person name="Govers F."/>
            <person name="Grunwald N.J."/>
            <person name="Huang W."/>
            <person name="Ivors K.L."/>
            <person name="Jones R.W."/>
            <person name="Kamoun S."/>
            <person name="Krampis K."/>
            <person name="Lamour K.H."/>
            <person name="Lee M.K."/>
            <person name="McDonald W.H."/>
            <person name="Medina M."/>
            <person name="Meijer H.J."/>
            <person name="Nordberg E.K."/>
            <person name="Maclean D.J."/>
            <person name="Ospina-Giraldo M.D."/>
            <person name="Morris P.F."/>
            <person name="Phuntumart V."/>
            <person name="Putnam N.H."/>
            <person name="Rash S."/>
            <person name="Rose J.K."/>
            <person name="Sakihama Y."/>
            <person name="Salamov A.A."/>
            <person name="Savidor A."/>
            <person name="Scheuring C.F."/>
            <person name="Smith B.M."/>
            <person name="Sobral B.W."/>
            <person name="Terry A."/>
            <person name="Torto-Alalibo T.A."/>
            <person name="Win J."/>
            <person name="Xu Z."/>
            <person name="Zhang H."/>
            <person name="Grigoriev I.V."/>
            <person name="Rokhsar D.S."/>
            <person name="Boore J.L."/>
        </authorList>
    </citation>
    <scope>NUCLEOTIDE SEQUENCE [LARGE SCALE GENOMIC DNA]</scope>
    <source>
        <strain evidence="4">Pr102</strain>
    </source>
</reference>
<evidence type="ECO:0000313" key="4">
    <source>
        <dbReference type="Proteomes" id="UP000005238"/>
    </source>
</evidence>
<sequence length="387" mass="43467">MDMCVLRPPNSQQFSDDVITSVVQRSRSIRNSLVAVANVLSPDAEYHPAQHSDAHTPDRNSYPTREHEETGASPLNAPPGRWRATSPQSNSTCMAFTDQKRKREDLQSSVSMSSPTAGGGVPGKTVLVKHEDQLAVMARLVISEKQRIRGLRRMRQIRYRKKKDNYALSLEEEARRLREEIEKLAQERRAAYVVVSAGESAWSVAAEYFRLFQYGIRQHTSTLQADQGAQSSVYGRFLRSTVAPDVVFNSESGQEAMLTSWRSLSLWFKDVELELEGLEKAGLDSVVATTITSATITQQTLQCVFPHLRADTTGASARSRLADKLLGQRIAMRGSTRFFWNRESRRVERVMGQSDMLTPMVRLLGNLEDVSVVFEGALVTLDFQWNP</sequence>
<evidence type="ECO:0000256" key="1">
    <source>
        <dbReference type="SAM" id="Coils"/>
    </source>
</evidence>
<keyword evidence="1" id="KW-0175">Coiled coil</keyword>
<dbReference type="AlphaFoldDB" id="H3GHJ8"/>
<feature type="compositionally biased region" description="Basic and acidic residues" evidence="2">
    <location>
        <begin position="46"/>
        <end position="70"/>
    </location>
</feature>
<protein>
    <recommendedName>
        <fullName evidence="5">BZIP domain-containing protein</fullName>
    </recommendedName>
</protein>
<reference evidence="3" key="2">
    <citation type="submission" date="2015-06" db="UniProtKB">
        <authorList>
            <consortium name="EnsemblProtists"/>
        </authorList>
    </citation>
    <scope>IDENTIFICATION</scope>
    <source>
        <strain evidence="3">Pr102</strain>
    </source>
</reference>
<feature type="compositionally biased region" description="Polar residues" evidence="2">
    <location>
        <begin position="107"/>
        <end position="116"/>
    </location>
</feature>
<feature type="compositionally biased region" description="Polar residues" evidence="2">
    <location>
        <begin position="85"/>
        <end position="94"/>
    </location>
</feature>
<organism evidence="3 4">
    <name type="scientific">Phytophthora ramorum</name>
    <name type="common">Sudden oak death agent</name>
    <dbReference type="NCBI Taxonomy" id="164328"/>
    <lineage>
        <taxon>Eukaryota</taxon>
        <taxon>Sar</taxon>
        <taxon>Stramenopiles</taxon>
        <taxon>Oomycota</taxon>
        <taxon>Peronosporomycetes</taxon>
        <taxon>Peronosporales</taxon>
        <taxon>Peronosporaceae</taxon>
        <taxon>Phytophthora</taxon>
    </lineage>
</organism>
<dbReference type="EMBL" id="DS566009">
    <property type="status" value="NOT_ANNOTATED_CDS"/>
    <property type="molecule type" value="Genomic_DNA"/>
</dbReference>
<accession>H3GHJ8</accession>
<evidence type="ECO:0000313" key="3">
    <source>
        <dbReference type="EnsemblProtists" id="Phyra75415"/>
    </source>
</evidence>
<dbReference type="VEuPathDB" id="FungiDB:KRP22_10614"/>
<evidence type="ECO:0008006" key="5">
    <source>
        <dbReference type="Google" id="ProtNLM"/>
    </source>
</evidence>
<dbReference type="HOGENOM" id="CLU_051444_2_0_1"/>